<evidence type="ECO:0000313" key="1">
    <source>
        <dbReference type="EMBL" id="AJP71841.1"/>
    </source>
</evidence>
<proteinExistence type="predicted"/>
<accession>A0A7U4J7T9</accession>
<dbReference type="RefSeq" id="WP_044331657.1">
    <property type="nucleotide sequence ID" value="NZ_CP010836.1"/>
</dbReference>
<reference evidence="1 2" key="2">
    <citation type="submission" date="2015-02" db="EMBL/GenBank/DDBJ databases">
        <title>The complete genome of Sphingomonas hengshuiensis sp. WHSC-8 isolated from soil of Hengshui Lake.</title>
        <authorList>
            <person name="Wei S."/>
            <person name="Guo J."/>
            <person name="Su C."/>
            <person name="Wu R."/>
            <person name="Zhang Z."/>
            <person name="Liang K."/>
            <person name="Li H."/>
            <person name="Wang T."/>
            <person name="Liu H."/>
            <person name="Zhang C."/>
            <person name="Li Z."/>
            <person name="Wang Q."/>
            <person name="Meng J."/>
        </authorList>
    </citation>
    <scope>NUCLEOTIDE SEQUENCE [LARGE SCALE GENOMIC DNA]</scope>
    <source>
        <strain evidence="1 2">WHSC-8</strain>
    </source>
</reference>
<evidence type="ECO:0000313" key="2">
    <source>
        <dbReference type="Proteomes" id="UP000032300"/>
    </source>
</evidence>
<protein>
    <recommendedName>
        <fullName evidence="3">Peptidase S9 prolyl oligopeptidase catalytic domain-containing protein</fullName>
    </recommendedName>
</protein>
<dbReference type="InterPro" id="IPR029058">
    <property type="entry name" value="AB_hydrolase_fold"/>
</dbReference>
<dbReference type="OrthoDB" id="7335480at2"/>
<organism evidence="1 2">
    <name type="scientific">Sphingomonas hengshuiensis</name>
    <dbReference type="NCBI Taxonomy" id="1609977"/>
    <lineage>
        <taxon>Bacteria</taxon>
        <taxon>Pseudomonadati</taxon>
        <taxon>Pseudomonadota</taxon>
        <taxon>Alphaproteobacteria</taxon>
        <taxon>Sphingomonadales</taxon>
        <taxon>Sphingomonadaceae</taxon>
        <taxon>Sphingomonas</taxon>
    </lineage>
</organism>
<name>A0A7U4J7T9_9SPHN</name>
<dbReference type="AlphaFoldDB" id="A0A7U4J7T9"/>
<gene>
    <name evidence="1" type="ORF">TS85_08690</name>
</gene>
<evidence type="ECO:0008006" key="3">
    <source>
        <dbReference type="Google" id="ProtNLM"/>
    </source>
</evidence>
<dbReference type="Proteomes" id="UP000032300">
    <property type="component" value="Chromosome"/>
</dbReference>
<reference evidence="1 2" key="1">
    <citation type="journal article" date="2015" name="Int. J. Syst. Evol. Microbiol.">
        <title>Sphingomonas hengshuiensis sp. nov., isolated from lake wetland.</title>
        <authorList>
            <person name="Wei S."/>
            <person name="Wang T."/>
            <person name="Liu H."/>
            <person name="Zhang C."/>
            <person name="Guo J."/>
            <person name="Wang Q."/>
            <person name="Liang K."/>
            <person name="Zhang Z."/>
        </authorList>
    </citation>
    <scope>NUCLEOTIDE SEQUENCE [LARGE SCALE GENOMIC DNA]</scope>
    <source>
        <strain evidence="1 2">WHSC-8</strain>
    </source>
</reference>
<sequence>MVDEARTDFPLHDSAASIADGCLGVVGNLLVRPRRDCPRVLVLFNGAINEHKILPMNFQRWTWAEDFDATIVSASDTLVSPETGLSLGWYHGGAQDFATTTLRPIADALDALGLGDAQRICFGSSAGGFAAVMASILGWSDLSIAINPQTDITRYHDAGRLPFLAQIGVDPEAVSPEAAKRLSLCAALEGNTAGGKVVIFQNRFDNHHFTRHFLPLVDAVADLPEARRRDFSLRLTADREAGHSPPNRAATLAMIREAAPELLA</sequence>
<dbReference type="SUPFAM" id="SSF53474">
    <property type="entry name" value="alpha/beta-Hydrolases"/>
    <property type="match status" value="1"/>
</dbReference>
<dbReference type="Gene3D" id="3.40.50.1820">
    <property type="entry name" value="alpha/beta hydrolase"/>
    <property type="match status" value="1"/>
</dbReference>
<dbReference type="EMBL" id="CP010836">
    <property type="protein sequence ID" value="AJP71841.1"/>
    <property type="molecule type" value="Genomic_DNA"/>
</dbReference>
<keyword evidence="2" id="KW-1185">Reference proteome</keyword>
<dbReference type="KEGG" id="sphi:TS85_08690"/>